<evidence type="ECO:0000313" key="12">
    <source>
        <dbReference type="Proteomes" id="UP001209803"/>
    </source>
</evidence>
<dbReference type="GO" id="GO:0004134">
    <property type="term" value="F:4-alpha-glucanotransferase activity"/>
    <property type="evidence" value="ECO:0007669"/>
    <property type="project" value="UniProtKB-EC"/>
</dbReference>
<keyword evidence="7 10" id="KW-0119">Carbohydrate metabolism</keyword>
<evidence type="ECO:0000256" key="7">
    <source>
        <dbReference type="ARBA" id="ARBA00023277"/>
    </source>
</evidence>
<evidence type="ECO:0000256" key="3">
    <source>
        <dbReference type="ARBA" id="ARBA00012560"/>
    </source>
</evidence>
<dbReference type="SUPFAM" id="SSF51445">
    <property type="entry name" value="(Trans)glycosidases"/>
    <property type="match status" value="1"/>
</dbReference>
<name>A0ABY8FB46_9HYPH</name>
<dbReference type="EMBL" id="CP120863">
    <property type="protein sequence ID" value="WFE91095.1"/>
    <property type="molecule type" value="Genomic_DNA"/>
</dbReference>
<dbReference type="PANTHER" id="PTHR32438:SF5">
    <property type="entry name" value="4-ALPHA-GLUCANOTRANSFERASE DPE1, CHLOROPLASTIC_AMYLOPLASTIC"/>
    <property type="match status" value="1"/>
</dbReference>
<keyword evidence="5 10" id="KW-0328">Glycosyltransferase</keyword>
<dbReference type="Gene3D" id="3.20.20.80">
    <property type="entry name" value="Glycosidases"/>
    <property type="match status" value="1"/>
</dbReference>
<gene>
    <name evidence="11" type="primary">malQ</name>
    <name evidence="11" type="ORF">K1718_07000</name>
</gene>
<dbReference type="InterPro" id="IPR003385">
    <property type="entry name" value="Glyco_hydro_77"/>
</dbReference>
<dbReference type="Proteomes" id="UP001209803">
    <property type="component" value="Chromosome"/>
</dbReference>
<dbReference type="InterPro" id="IPR017853">
    <property type="entry name" value="GH"/>
</dbReference>
<evidence type="ECO:0000313" key="11">
    <source>
        <dbReference type="EMBL" id="WFE91095.1"/>
    </source>
</evidence>
<proteinExistence type="inferred from homology"/>
<dbReference type="NCBIfam" id="TIGR00217">
    <property type="entry name" value="malQ"/>
    <property type="match status" value="1"/>
</dbReference>
<organism evidence="11 12">
    <name type="scientific">Roseibium porphyridii</name>
    <dbReference type="NCBI Taxonomy" id="2866279"/>
    <lineage>
        <taxon>Bacteria</taxon>
        <taxon>Pseudomonadati</taxon>
        <taxon>Pseudomonadota</taxon>
        <taxon>Alphaproteobacteria</taxon>
        <taxon>Hyphomicrobiales</taxon>
        <taxon>Stappiaceae</taxon>
        <taxon>Roseibium</taxon>
    </lineage>
</organism>
<dbReference type="EC" id="2.4.1.25" evidence="3 10"/>
<sequence>MMSADVKLQALARESGVYLEFRNLAGQKLEAEPPTLRALLGGLGISTATDAEVSEALAESQASRHGRKLPQELVLEAGSSTSIAVPTRCDWSIVTEDGDEVQTGTSSTAISISDLPVGYFLLHAAGEGWAEDLFLMSPPSHAPNLSETAGSNRCWGVCGALYGLRSRTNGGLGNYSDLGVAAAALGRSGAQFFGINPIHALGWAAAETISPYSPTHRGFFNTDHLSAASDLGPGPREELIDYAEFRAMHRAVLETEYAVFAQKSSEAEQAEFRAFCEASGEALNDFATFEALSEKHGEAFQRWPKALQAPGRQSQLEAGERATFHKWMQWRAEEQIGAAQQSATSSGMRLGLYLDLAVGPRRGGAEVWTNGNTIAEGISIGAPPDHLSPKGQSWDLAAHAPNKLSANHYQPLRSMLGSLMNKCGLLRIDHALGLLRSYWLPDDGSPGGYVSQPFEALLAVIAIEAYRNGCVVVGEDLGLVPDGFREGLNKAGLYSYAVWQYETDDQEQLVAPQDLRPFSLACFGTHDTPTMAGFWHGIDIDWWREIGWLNSNETHDRHGVRAHQRNGLRRLCELGANMDTGRIGDTIHAGLAGSQAAMIAIQLDDLFGVTEAQNLPGTINQHPNWRRRLPVPIEQFPVAASPARLRDLMPTTRNSIHENEQKGLEPCPK</sequence>
<evidence type="ECO:0000256" key="6">
    <source>
        <dbReference type="ARBA" id="ARBA00022679"/>
    </source>
</evidence>
<comment type="catalytic activity">
    <reaction evidence="1 10">
        <text>Transfers a segment of a (1-&gt;4)-alpha-D-glucan to a new position in an acceptor, which may be glucose or a (1-&gt;4)-alpha-D-glucan.</text>
        <dbReference type="EC" id="2.4.1.25"/>
    </reaction>
</comment>
<dbReference type="PANTHER" id="PTHR32438">
    <property type="entry name" value="4-ALPHA-GLUCANOTRANSFERASE DPE1, CHLOROPLASTIC/AMYLOPLASTIC"/>
    <property type="match status" value="1"/>
</dbReference>
<keyword evidence="12" id="KW-1185">Reference proteome</keyword>
<evidence type="ECO:0000256" key="8">
    <source>
        <dbReference type="ARBA" id="ARBA00031423"/>
    </source>
</evidence>
<dbReference type="RefSeq" id="WP_265683315.1">
    <property type="nucleotide sequence ID" value="NZ_CP120863.1"/>
</dbReference>
<evidence type="ECO:0000256" key="9">
    <source>
        <dbReference type="ARBA" id="ARBA00031501"/>
    </source>
</evidence>
<protein>
    <recommendedName>
        <fullName evidence="4 10">4-alpha-glucanotransferase</fullName>
        <ecNumber evidence="3 10">2.4.1.25</ecNumber>
    </recommendedName>
    <alternativeName>
        <fullName evidence="8 10">Amylomaltase</fullName>
    </alternativeName>
    <alternativeName>
        <fullName evidence="9 10">Disproportionating enzyme</fullName>
    </alternativeName>
</protein>
<evidence type="ECO:0000256" key="10">
    <source>
        <dbReference type="RuleBase" id="RU361207"/>
    </source>
</evidence>
<evidence type="ECO:0000256" key="2">
    <source>
        <dbReference type="ARBA" id="ARBA00005684"/>
    </source>
</evidence>
<comment type="similarity">
    <text evidence="2 10">Belongs to the disproportionating enzyme family.</text>
</comment>
<accession>A0ABY8FB46</accession>
<dbReference type="Pfam" id="PF02446">
    <property type="entry name" value="Glyco_hydro_77"/>
    <property type="match status" value="1"/>
</dbReference>
<keyword evidence="6 10" id="KW-0808">Transferase</keyword>
<reference evidence="11 12" key="1">
    <citation type="submission" date="2023-03" db="EMBL/GenBank/DDBJ databases">
        <title>Roseibium porphyridii sp. nov. and Roseibium rhodosorbium sp. nov. isolated from marine algae, Porphyridium cruentum and Rhodosorus marinus, respectively.</title>
        <authorList>
            <person name="Lee M.W."/>
            <person name="Choi B.J."/>
            <person name="Lee J.K."/>
            <person name="Choi D.G."/>
            <person name="Baek J.H."/>
            <person name="Bayburt H."/>
            <person name="Kim J.M."/>
            <person name="Han D.M."/>
            <person name="Kim K.H."/>
            <person name="Jeon C.O."/>
        </authorList>
    </citation>
    <scope>NUCLEOTIDE SEQUENCE [LARGE SCALE GENOMIC DNA]</scope>
    <source>
        <strain evidence="11 12">KMA01</strain>
    </source>
</reference>
<evidence type="ECO:0000256" key="1">
    <source>
        <dbReference type="ARBA" id="ARBA00000439"/>
    </source>
</evidence>
<evidence type="ECO:0000256" key="4">
    <source>
        <dbReference type="ARBA" id="ARBA00020295"/>
    </source>
</evidence>
<evidence type="ECO:0000256" key="5">
    <source>
        <dbReference type="ARBA" id="ARBA00022676"/>
    </source>
</evidence>